<sequence>MSSLPCQGKNPAATLVNVPQQRSPKFASTAGPLCDMKEVPVASGRLWFGGCVERTTHSVIHLRTMMSRIRFWRISVACFPDPSARTWRQTALHHFRSSSRHLSPVPAPHSSTLWWKKVAITLSSALWWRKVAITLSSALWWRKVGITLSSALWWRKVGITLRAPEIVGCSSAPAERGSPCPRGGTRRRRKASAGAGRQGPGELCVQGQAVGGGGSSGRRERGGQAELRLEQNVLDLQLGVLLGAQVPHQPQLIGHVPAEHAVHVLPRRGGG</sequence>
<feature type="region of interest" description="Disordered" evidence="1">
    <location>
        <begin position="171"/>
        <end position="223"/>
    </location>
</feature>
<dbReference type="EMBL" id="JAFIRN010000004">
    <property type="protein sequence ID" value="KAG5849795.1"/>
    <property type="molecule type" value="Genomic_DNA"/>
</dbReference>
<dbReference type="AlphaFoldDB" id="A0A9D3S081"/>
<reference evidence="2" key="1">
    <citation type="submission" date="2021-01" db="EMBL/GenBank/DDBJ databases">
        <title>A chromosome-scale assembly of European eel, Anguilla anguilla.</title>
        <authorList>
            <person name="Henkel C."/>
            <person name="Jong-Raadsen S.A."/>
            <person name="Dufour S."/>
            <person name="Weltzien F.-A."/>
            <person name="Palstra A.P."/>
            <person name="Pelster B."/>
            <person name="Spaink H.P."/>
            <person name="Van Den Thillart G.E."/>
            <person name="Jansen H."/>
            <person name="Zahm M."/>
            <person name="Klopp C."/>
            <person name="Cedric C."/>
            <person name="Louis A."/>
            <person name="Berthelot C."/>
            <person name="Parey E."/>
            <person name="Roest Crollius H."/>
            <person name="Montfort J."/>
            <person name="Robinson-Rechavi M."/>
            <person name="Bucao C."/>
            <person name="Bouchez O."/>
            <person name="Gislard M."/>
            <person name="Lluch J."/>
            <person name="Milhes M."/>
            <person name="Lampietro C."/>
            <person name="Lopez Roques C."/>
            <person name="Donnadieu C."/>
            <person name="Braasch I."/>
            <person name="Desvignes T."/>
            <person name="Postlethwait J."/>
            <person name="Bobe J."/>
            <person name="Guiguen Y."/>
            <person name="Dirks R."/>
        </authorList>
    </citation>
    <scope>NUCLEOTIDE SEQUENCE</scope>
    <source>
        <strain evidence="2">Tag_6206</strain>
        <tissue evidence="2">Liver</tissue>
    </source>
</reference>
<evidence type="ECO:0000256" key="1">
    <source>
        <dbReference type="SAM" id="MobiDB-lite"/>
    </source>
</evidence>
<feature type="non-terminal residue" evidence="2">
    <location>
        <position position="1"/>
    </location>
</feature>
<accession>A0A9D3S081</accession>
<protein>
    <submittedName>
        <fullName evidence="2">Uncharacterized protein</fullName>
    </submittedName>
</protein>
<comment type="caution">
    <text evidence="2">The sequence shown here is derived from an EMBL/GenBank/DDBJ whole genome shotgun (WGS) entry which is preliminary data.</text>
</comment>
<name>A0A9D3S081_ANGAN</name>
<keyword evidence="3" id="KW-1185">Reference proteome</keyword>
<evidence type="ECO:0000313" key="2">
    <source>
        <dbReference type="EMBL" id="KAG5849795.1"/>
    </source>
</evidence>
<proteinExistence type="predicted"/>
<gene>
    <name evidence="2" type="ORF">ANANG_G00075500</name>
</gene>
<organism evidence="2 3">
    <name type="scientific">Anguilla anguilla</name>
    <name type="common">European freshwater eel</name>
    <name type="synonym">Muraena anguilla</name>
    <dbReference type="NCBI Taxonomy" id="7936"/>
    <lineage>
        <taxon>Eukaryota</taxon>
        <taxon>Metazoa</taxon>
        <taxon>Chordata</taxon>
        <taxon>Craniata</taxon>
        <taxon>Vertebrata</taxon>
        <taxon>Euteleostomi</taxon>
        <taxon>Actinopterygii</taxon>
        <taxon>Neopterygii</taxon>
        <taxon>Teleostei</taxon>
        <taxon>Anguilliformes</taxon>
        <taxon>Anguillidae</taxon>
        <taxon>Anguilla</taxon>
    </lineage>
</organism>
<dbReference type="Proteomes" id="UP001044222">
    <property type="component" value="Unassembled WGS sequence"/>
</dbReference>
<evidence type="ECO:0000313" key="3">
    <source>
        <dbReference type="Proteomes" id="UP001044222"/>
    </source>
</evidence>